<reference evidence="2" key="1">
    <citation type="submission" date="2016-11" db="EMBL/GenBank/DDBJ databases">
        <title>Mesorhizobium oceanicum sp. nov., isolated from deep seawater in South China Sea.</title>
        <authorList>
            <person name="Fu G.-Y."/>
        </authorList>
    </citation>
    <scope>NUCLEOTIDE SEQUENCE [LARGE SCALE GENOMIC DNA]</scope>
    <source>
        <strain evidence="2">B7</strain>
    </source>
</reference>
<accession>A0A1L3SVQ4</accession>
<evidence type="ECO:0000313" key="2">
    <source>
        <dbReference type="Proteomes" id="UP000182840"/>
    </source>
</evidence>
<dbReference type="AlphaFoldDB" id="A0A1L3SVQ4"/>
<organism evidence="1 2">
    <name type="scientific">Aquibium oceanicum</name>
    <dbReference type="NCBI Taxonomy" id="1670800"/>
    <lineage>
        <taxon>Bacteria</taxon>
        <taxon>Pseudomonadati</taxon>
        <taxon>Pseudomonadota</taxon>
        <taxon>Alphaproteobacteria</taxon>
        <taxon>Hyphomicrobiales</taxon>
        <taxon>Phyllobacteriaceae</taxon>
        <taxon>Aquibium</taxon>
    </lineage>
</organism>
<evidence type="ECO:0000313" key="1">
    <source>
        <dbReference type="EMBL" id="APH73402.1"/>
    </source>
</evidence>
<dbReference type="OrthoDB" id="8338333at2"/>
<dbReference type="EMBL" id="CP018171">
    <property type="protein sequence ID" value="APH73402.1"/>
    <property type="molecule type" value="Genomic_DNA"/>
</dbReference>
<gene>
    <name evidence="1" type="ORF">BSQ44_20005</name>
</gene>
<proteinExistence type="predicted"/>
<keyword evidence="2" id="KW-1185">Reference proteome</keyword>
<dbReference type="KEGG" id="meso:BSQ44_20005"/>
<dbReference type="RefSeq" id="WP_072606869.1">
    <property type="nucleotide sequence ID" value="NZ_CP018171.1"/>
</dbReference>
<sequence>MSFSAQSELVSTELTSSASTTTYRLNFRRAELQKKQARFKGRYVLQPEIDLGDYTCRAVIDWLELRIVIAGVTQWKWIQDHLEKLTGERLWVREVASAGGAAGQQFTVRFQEPLLGDVIEAVEAVNSRWTLVAEPELVGLEISLDIKPKKFSEEALAKLFGVLARTHLPSRDVMSQPDDRPRFVATDQRGEIRTVHVLASKKGVRRLDDELLMRNDKDIPATIDSTYYTGAAGSSSSWRLMVKRIDQQNKTTGAVLKLPEDEVRVRLEVTMLEQELSELGLRKLNELEKFRFQTLQGSFFQFRLPTFRQVDETEKPHLRAVKEDFETKRMTKFLQAGVVGLEAMDAARKRQARAIRIASRVSEKPLPAPRRVASSLTIYDEMTKKVVQALRHLQGRQRRSLEKKRHARP</sequence>
<dbReference type="Proteomes" id="UP000182840">
    <property type="component" value="Chromosome"/>
</dbReference>
<name>A0A1L3SVQ4_9HYPH</name>
<protein>
    <submittedName>
        <fullName evidence="1">Uncharacterized protein</fullName>
    </submittedName>
</protein>